<comment type="caution">
    <text evidence="1">The sequence shown here is derived from an EMBL/GenBank/DDBJ whole genome shotgun (WGS) entry which is preliminary data.</text>
</comment>
<dbReference type="Proteomes" id="UP000270581">
    <property type="component" value="Unassembled WGS sequence"/>
</dbReference>
<accession>A0AAJ4R9S5</accession>
<sequence length="108" mass="12071">MDNSSRVIVQIRASRSGPPCAVRLSLAHERRLWPRCSVGEAVGVACGSLAEHDPALVQLVCPPAEECRVEDPRLRNVERMLRWRANRTEAAYERTVTAPSQRPTAPRE</sequence>
<name>A0AAJ4R9S5_9EURY</name>
<evidence type="ECO:0000313" key="2">
    <source>
        <dbReference type="Proteomes" id="UP000270581"/>
    </source>
</evidence>
<organism evidence="1 2">
    <name type="scientific">Halosegnis longus</name>
    <dbReference type="NCBI Taxonomy" id="2216012"/>
    <lineage>
        <taxon>Archaea</taxon>
        <taxon>Methanobacteriati</taxon>
        <taxon>Methanobacteriota</taxon>
        <taxon>Stenosarchaea group</taxon>
        <taxon>Halobacteria</taxon>
        <taxon>Halobacteriales</taxon>
        <taxon>Natronomonadaceae</taxon>
        <taxon>Halosegnis</taxon>
    </lineage>
</organism>
<keyword evidence="2" id="KW-1185">Reference proteome</keyword>
<evidence type="ECO:0000313" key="1">
    <source>
        <dbReference type="EMBL" id="RNJ26817.1"/>
    </source>
</evidence>
<protein>
    <submittedName>
        <fullName evidence="1">Uncharacterized protein</fullName>
    </submittedName>
</protein>
<dbReference type="AlphaFoldDB" id="A0AAJ4R9S5"/>
<gene>
    <name evidence="1" type="ORF">Nmn1133_09090</name>
</gene>
<dbReference type="RefSeq" id="WP_075936834.1">
    <property type="nucleotide sequence ID" value="NZ_BDJH01000002.1"/>
</dbReference>
<proteinExistence type="predicted"/>
<reference evidence="1 2" key="1">
    <citation type="submission" date="2018-11" db="EMBL/GenBank/DDBJ databases">
        <title>Genome sequences of Natronomonas sp. CBA1133.</title>
        <authorList>
            <person name="Roh S.W."/>
            <person name="Cha I.-T."/>
        </authorList>
    </citation>
    <scope>NUCLEOTIDE SEQUENCE [LARGE SCALE GENOMIC DNA]</scope>
    <source>
        <strain evidence="1 2">CBA1133</strain>
    </source>
</reference>
<dbReference type="EMBL" id="RJJC01000001">
    <property type="protein sequence ID" value="RNJ26817.1"/>
    <property type="molecule type" value="Genomic_DNA"/>
</dbReference>